<dbReference type="AlphaFoldDB" id="A0A251U432"/>
<gene>
    <name evidence="1" type="ORF">HannXRQ_Chr08g0214431</name>
</gene>
<reference evidence="2" key="1">
    <citation type="journal article" date="2017" name="Nature">
        <title>The sunflower genome provides insights into oil metabolism, flowering and Asterid evolution.</title>
        <authorList>
            <person name="Badouin H."/>
            <person name="Gouzy J."/>
            <person name="Grassa C.J."/>
            <person name="Murat F."/>
            <person name="Staton S.E."/>
            <person name="Cottret L."/>
            <person name="Lelandais-Briere C."/>
            <person name="Owens G.L."/>
            <person name="Carrere S."/>
            <person name="Mayjonade B."/>
            <person name="Legrand L."/>
            <person name="Gill N."/>
            <person name="Kane N.C."/>
            <person name="Bowers J.E."/>
            <person name="Hubner S."/>
            <person name="Bellec A."/>
            <person name="Berard A."/>
            <person name="Berges H."/>
            <person name="Blanchet N."/>
            <person name="Boniface M.C."/>
            <person name="Brunel D."/>
            <person name="Catrice O."/>
            <person name="Chaidir N."/>
            <person name="Claudel C."/>
            <person name="Donnadieu C."/>
            <person name="Faraut T."/>
            <person name="Fievet G."/>
            <person name="Helmstetter N."/>
            <person name="King M."/>
            <person name="Knapp S.J."/>
            <person name="Lai Z."/>
            <person name="Le Paslier M.C."/>
            <person name="Lippi Y."/>
            <person name="Lorenzon L."/>
            <person name="Mandel J.R."/>
            <person name="Marage G."/>
            <person name="Marchand G."/>
            <person name="Marquand E."/>
            <person name="Bret-Mestries E."/>
            <person name="Morien E."/>
            <person name="Nambeesan S."/>
            <person name="Nguyen T."/>
            <person name="Pegot-Espagnet P."/>
            <person name="Pouilly N."/>
            <person name="Raftis F."/>
            <person name="Sallet E."/>
            <person name="Schiex T."/>
            <person name="Thomas J."/>
            <person name="Vandecasteele C."/>
            <person name="Vares D."/>
            <person name="Vear F."/>
            <person name="Vautrin S."/>
            <person name="Crespi M."/>
            <person name="Mangin B."/>
            <person name="Burke J.M."/>
            <person name="Salse J."/>
            <person name="Munos S."/>
            <person name="Vincourt P."/>
            <person name="Rieseberg L.H."/>
            <person name="Langlade N.B."/>
        </authorList>
    </citation>
    <scope>NUCLEOTIDE SEQUENCE [LARGE SCALE GENOMIC DNA]</scope>
    <source>
        <strain evidence="2">cv. SF193</strain>
    </source>
</reference>
<dbReference type="InParanoid" id="A0A251U432"/>
<sequence>MMFFNGSDCSTFGNLIKLRRFKDSVHVICNDVHISIKRPADVLQTKQNGMIHQDYIILQGLVGGGSSELGYIKIGWVGLLRLIIGTHTVKSCSQR</sequence>
<organism evidence="1 2">
    <name type="scientific">Helianthus annuus</name>
    <name type="common">Common sunflower</name>
    <dbReference type="NCBI Taxonomy" id="4232"/>
    <lineage>
        <taxon>Eukaryota</taxon>
        <taxon>Viridiplantae</taxon>
        <taxon>Streptophyta</taxon>
        <taxon>Embryophyta</taxon>
        <taxon>Tracheophyta</taxon>
        <taxon>Spermatophyta</taxon>
        <taxon>Magnoliopsida</taxon>
        <taxon>eudicotyledons</taxon>
        <taxon>Gunneridae</taxon>
        <taxon>Pentapetalae</taxon>
        <taxon>asterids</taxon>
        <taxon>campanulids</taxon>
        <taxon>Asterales</taxon>
        <taxon>Asteraceae</taxon>
        <taxon>Asteroideae</taxon>
        <taxon>Heliantheae alliance</taxon>
        <taxon>Heliantheae</taxon>
        <taxon>Helianthus</taxon>
    </lineage>
</organism>
<evidence type="ECO:0000313" key="2">
    <source>
        <dbReference type="Proteomes" id="UP000215914"/>
    </source>
</evidence>
<protein>
    <submittedName>
        <fullName evidence="1">Uncharacterized protein</fullName>
    </submittedName>
</protein>
<dbReference type="Proteomes" id="UP000215914">
    <property type="component" value="Chromosome 8"/>
</dbReference>
<dbReference type="EMBL" id="CM007897">
    <property type="protein sequence ID" value="OTG17646.1"/>
    <property type="molecule type" value="Genomic_DNA"/>
</dbReference>
<accession>A0A251U432</accession>
<evidence type="ECO:0000313" key="1">
    <source>
        <dbReference type="EMBL" id="OTG17646.1"/>
    </source>
</evidence>
<keyword evidence="2" id="KW-1185">Reference proteome</keyword>
<proteinExistence type="predicted"/>
<name>A0A251U432_HELAN</name>